<dbReference type="AlphaFoldDB" id="B4CTP0"/>
<comment type="caution">
    <text evidence="1">The sequence shown here is derived from an EMBL/GenBank/DDBJ whole genome shotgun (WGS) entry which is preliminary data.</text>
</comment>
<dbReference type="RefSeq" id="WP_006977388.1">
    <property type="nucleotide sequence ID" value="NZ_ABVL01000001.1"/>
</dbReference>
<dbReference type="Gene3D" id="2.130.10.10">
    <property type="entry name" value="YVTN repeat-like/Quinoprotein amine dehydrogenase"/>
    <property type="match status" value="1"/>
</dbReference>
<dbReference type="GO" id="GO:0016787">
    <property type="term" value="F:hydrolase activity"/>
    <property type="evidence" value="ECO:0007669"/>
    <property type="project" value="UniProtKB-KW"/>
</dbReference>
<protein>
    <submittedName>
        <fullName evidence="1">Glycosyl hydrolase</fullName>
    </submittedName>
</protein>
<name>B4CTP0_9BACT</name>
<dbReference type="PANTHER" id="PTHR43739:SF5">
    <property type="entry name" value="EXO-ALPHA-SIALIDASE"/>
    <property type="match status" value="1"/>
</dbReference>
<keyword evidence="2" id="KW-1185">Reference proteome</keyword>
<dbReference type="eggNOG" id="COG4447">
    <property type="taxonomic scope" value="Bacteria"/>
</dbReference>
<dbReference type="InterPro" id="IPR052025">
    <property type="entry name" value="Xyloglucanase_GH74"/>
</dbReference>
<organism evidence="1 2">
    <name type="scientific">Chthoniobacter flavus Ellin428</name>
    <dbReference type="NCBI Taxonomy" id="497964"/>
    <lineage>
        <taxon>Bacteria</taxon>
        <taxon>Pseudomonadati</taxon>
        <taxon>Verrucomicrobiota</taxon>
        <taxon>Spartobacteria</taxon>
        <taxon>Chthoniobacterales</taxon>
        <taxon>Chthoniobacteraceae</taxon>
        <taxon>Chthoniobacter</taxon>
    </lineage>
</organism>
<dbReference type="GO" id="GO:0010411">
    <property type="term" value="P:xyloglucan metabolic process"/>
    <property type="evidence" value="ECO:0007669"/>
    <property type="project" value="TreeGrafter"/>
</dbReference>
<dbReference type="PANTHER" id="PTHR43739">
    <property type="entry name" value="XYLOGLUCANASE (EUROFUNG)"/>
    <property type="match status" value="1"/>
</dbReference>
<evidence type="ECO:0000313" key="2">
    <source>
        <dbReference type="Proteomes" id="UP000005824"/>
    </source>
</evidence>
<reference evidence="1 2" key="1">
    <citation type="journal article" date="2011" name="J. Bacteriol.">
        <title>Genome sequence of Chthoniobacter flavus Ellin428, an aerobic heterotrophic soil bacterium.</title>
        <authorList>
            <person name="Kant R."/>
            <person name="van Passel M.W."/>
            <person name="Palva A."/>
            <person name="Lucas S."/>
            <person name="Lapidus A."/>
            <person name="Glavina Del Rio T."/>
            <person name="Dalin E."/>
            <person name="Tice H."/>
            <person name="Bruce D."/>
            <person name="Goodwin L."/>
            <person name="Pitluck S."/>
            <person name="Larimer F.W."/>
            <person name="Land M.L."/>
            <person name="Hauser L."/>
            <person name="Sangwan P."/>
            <person name="de Vos W.M."/>
            <person name="Janssen P.H."/>
            <person name="Smidt H."/>
        </authorList>
    </citation>
    <scope>NUCLEOTIDE SEQUENCE [LARGE SCALE GENOMIC DNA]</scope>
    <source>
        <strain evidence="1 2">Ellin428</strain>
    </source>
</reference>
<dbReference type="SUPFAM" id="SSF110296">
    <property type="entry name" value="Oligoxyloglucan reducing end-specific cellobiohydrolase"/>
    <property type="match status" value="1"/>
</dbReference>
<dbReference type="InParanoid" id="B4CTP0"/>
<keyword evidence="1" id="KW-0378">Hydrolase</keyword>
<proteinExistence type="predicted"/>
<dbReference type="Proteomes" id="UP000005824">
    <property type="component" value="Unassembled WGS sequence"/>
</dbReference>
<gene>
    <name evidence="1" type="ORF">CfE428DRAFT_0061</name>
</gene>
<evidence type="ECO:0000313" key="1">
    <source>
        <dbReference type="EMBL" id="EDY21936.1"/>
    </source>
</evidence>
<dbReference type="InterPro" id="IPR015943">
    <property type="entry name" value="WD40/YVTN_repeat-like_dom_sf"/>
</dbReference>
<dbReference type="CDD" id="cd15482">
    <property type="entry name" value="Sialidase_non-viral"/>
    <property type="match status" value="1"/>
</dbReference>
<dbReference type="EMBL" id="ABVL01000001">
    <property type="protein sequence ID" value="EDY21936.1"/>
    <property type="molecule type" value="Genomic_DNA"/>
</dbReference>
<sequence>MPKLYFAIEDALVVLTTNGDDAQCELQLTGHDVQCVAVDPLRPQHVYCGTFGSGLWHSDDAGQSWRPAGEGIAESKVQSVAISTLERVDDNGVIYAGTEPSAIYRSENVGKSWQPCPDLTALPSSKDWSFPPRPYTHHVRWIEPDPHVSGRIFVAIEAGALIRSPDSGAHWQDRTASSPYDTHQLLIHPAAPDRLYSAAGDGYFESYDGGNTWQPFEDGLENRYVWSVALDAGDPNTVLISSARSPRQSHYKPAESFLYRRSAGSSWQQVTTGLPDPAGRHTALLAAHPSARGTFYAAWENDVFHSTDAGLNWARLNTQWSKEIRINEICEMAINEAA</sequence>
<dbReference type="STRING" id="497964.CfE428DRAFT_0061"/>
<accession>B4CTP0</accession>